<dbReference type="EMBL" id="HF951689">
    <property type="protein sequence ID" value="CCW34339.1"/>
    <property type="molecule type" value="Genomic_DNA"/>
</dbReference>
<evidence type="ECO:0000313" key="3">
    <source>
        <dbReference type="Proteomes" id="UP000014227"/>
    </source>
</evidence>
<dbReference type="Gene3D" id="1.25.40.10">
    <property type="entry name" value="Tetratricopeptide repeat domain"/>
    <property type="match status" value="1"/>
</dbReference>
<reference evidence="3" key="1">
    <citation type="submission" date="2013-03" db="EMBL/GenBank/DDBJ databases">
        <title>Genome sequence of Chthonomonas calidirosea, the first sequenced genome from the Armatimonadetes phylum (formally candidate division OP10).</title>
        <authorList>
            <person name="Lee K.C.Y."/>
            <person name="Morgan X.C."/>
            <person name="Dunfield P.F."/>
            <person name="Tamas I."/>
            <person name="Houghton K.M."/>
            <person name="Vyssotski M."/>
            <person name="Ryan J.L.J."/>
            <person name="Lagutin K."/>
            <person name="McDonald I.R."/>
            <person name="Stott M.B."/>
        </authorList>
    </citation>
    <scope>NUCLEOTIDE SEQUENCE [LARGE SCALE GENOMIC DNA]</scope>
    <source>
        <strain evidence="3">DSM 23976 / ICMP 18418 / T49</strain>
    </source>
</reference>
<proteinExistence type="predicted"/>
<dbReference type="PROSITE" id="PS50005">
    <property type="entry name" value="TPR"/>
    <property type="match status" value="1"/>
</dbReference>
<dbReference type="Pfam" id="PF13432">
    <property type="entry name" value="TPR_16"/>
    <property type="match status" value="2"/>
</dbReference>
<protein>
    <submittedName>
        <fullName evidence="2">Uncharacterized protein</fullName>
    </submittedName>
</protein>
<dbReference type="InterPro" id="IPR011990">
    <property type="entry name" value="TPR-like_helical_dom_sf"/>
</dbReference>
<dbReference type="RefSeq" id="WP_016481901.1">
    <property type="nucleotide sequence ID" value="NC_021487.1"/>
</dbReference>
<dbReference type="STRING" id="454171.CP488_00649"/>
<evidence type="ECO:0000313" key="2">
    <source>
        <dbReference type="EMBL" id="CCW34339.1"/>
    </source>
</evidence>
<evidence type="ECO:0000256" key="1">
    <source>
        <dbReference type="PROSITE-ProRule" id="PRU00339"/>
    </source>
</evidence>
<dbReference type="InParanoid" id="S0EST7"/>
<organism evidence="2 3">
    <name type="scientific">Chthonomonas calidirosea (strain DSM 23976 / ICMP 18418 / T49)</name>
    <dbReference type="NCBI Taxonomy" id="1303518"/>
    <lineage>
        <taxon>Bacteria</taxon>
        <taxon>Bacillati</taxon>
        <taxon>Armatimonadota</taxon>
        <taxon>Chthonomonadia</taxon>
        <taxon>Chthonomonadales</taxon>
        <taxon>Chthonomonadaceae</taxon>
        <taxon>Chthonomonas</taxon>
    </lineage>
</organism>
<dbReference type="OrthoDB" id="9780299at2"/>
<keyword evidence="3" id="KW-1185">Reference proteome</keyword>
<dbReference type="PATRIC" id="fig|1303518.3.peg.513"/>
<dbReference type="Proteomes" id="UP000014227">
    <property type="component" value="Chromosome I"/>
</dbReference>
<dbReference type="HOGENOM" id="CLU_1560227_0_0_0"/>
<feature type="repeat" description="TPR" evidence="1">
    <location>
        <begin position="120"/>
        <end position="153"/>
    </location>
</feature>
<keyword evidence="1" id="KW-0802">TPR repeat</keyword>
<dbReference type="SUPFAM" id="SSF48452">
    <property type="entry name" value="TPR-like"/>
    <property type="match status" value="1"/>
</dbReference>
<dbReference type="eggNOG" id="COG0457">
    <property type="taxonomic scope" value="Bacteria"/>
</dbReference>
<dbReference type="AlphaFoldDB" id="S0EST7"/>
<sequence length="171" mass="18857">MAIEGWSGSAGDAEEGFWRAYALYSAGSWREALTMLEELIGKEGVPAEAWWLRAGLMRGVHGDFDPRVLSAYDEALVHDPSNPYVRVERADILRSLGRTEDARSEYEAVMAQIVESALRCEVAFKLGCVYLALDSPREALAAFHTVLEHDPANAEVRQLCDRLSGELGLGD</sequence>
<name>S0EST7_CHTCT</name>
<dbReference type="InterPro" id="IPR019734">
    <property type="entry name" value="TPR_rpt"/>
</dbReference>
<gene>
    <name evidence="2" type="ORF">CCALI_00505</name>
</gene>
<dbReference type="KEGG" id="ccz:CCALI_00505"/>
<accession>S0EST7</accession>